<evidence type="ECO:0000259" key="6">
    <source>
        <dbReference type="Pfam" id="PF17805"/>
    </source>
</evidence>
<sequence>MNALSRTDREILNILQADFPLTTRPYHDVAEKMNLDEEEVIARIQAMKNSGLIRRIGGVMDARSLGFYSTLCACKVPEQRIDEVAGIINRQKGVTHNYIRDHEYNMWFTLTAPSQDKAMQIMQSLQSDAGIEVISMPAKQVYKIKVSFEMSDLNAL</sequence>
<evidence type="ECO:0000256" key="5">
    <source>
        <dbReference type="ARBA" id="ARBA00048470"/>
    </source>
</evidence>
<evidence type="ECO:0000256" key="3">
    <source>
        <dbReference type="ARBA" id="ARBA00023457"/>
    </source>
</evidence>
<comment type="similarity">
    <text evidence="3">Belongs to the Ahb/Nir family.</text>
</comment>
<dbReference type="EMBL" id="DNZF01000252">
    <property type="protein sequence ID" value="HBK54594.1"/>
    <property type="molecule type" value="Genomic_DNA"/>
</dbReference>
<dbReference type="InterPro" id="IPR050684">
    <property type="entry name" value="HTH-Siroheme_Decarb"/>
</dbReference>
<dbReference type="SUPFAM" id="SSF46785">
    <property type="entry name" value="Winged helix' DNA-binding domain"/>
    <property type="match status" value="1"/>
</dbReference>
<evidence type="ECO:0000259" key="7">
    <source>
        <dbReference type="Pfam" id="PF22451"/>
    </source>
</evidence>
<accession>A0A354YZF5</accession>
<feature type="domain" description="Siroheme decarboxylase AsnC-like ligand binding" evidence="6">
    <location>
        <begin position="65"/>
        <end position="143"/>
    </location>
</feature>
<dbReference type="InterPro" id="IPR036388">
    <property type="entry name" value="WH-like_DNA-bd_sf"/>
</dbReference>
<dbReference type="InterPro" id="IPR040523">
    <property type="entry name" value="AsnC_trans_reg2"/>
</dbReference>
<protein>
    <recommendedName>
        <fullName evidence="4">siroheme decarboxylase</fullName>
        <ecNumber evidence="4">4.1.1.111</ecNumber>
    </recommendedName>
</protein>
<keyword evidence="1" id="KW-0456">Lyase</keyword>
<name>A0A354YZF5_9FIRM</name>
<gene>
    <name evidence="8" type="ORF">DDZ44_11720</name>
</gene>
<evidence type="ECO:0000256" key="4">
    <source>
        <dbReference type="ARBA" id="ARBA00023471"/>
    </source>
</evidence>
<feature type="domain" description="Siroheme decarboxylase NirL-like HTH" evidence="7">
    <location>
        <begin position="8"/>
        <end position="54"/>
    </location>
</feature>
<dbReference type="RefSeq" id="WP_061214521.1">
    <property type="nucleotide sequence ID" value="NZ_DCDX01000016.1"/>
</dbReference>
<dbReference type="Gene3D" id="1.10.10.10">
    <property type="entry name" value="Winged helix-like DNA-binding domain superfamily/Winged helix DNA-binding domain"/>
    <property type="match status" value="1"/>
</dbReference>
<evidence type="ECO:0000313" key="8">
    <source>
        <dbReference type="EMBL" id="HBK54594.1"/>
    </source>
</evidence>
<evidence type="ECO:0000256" key="1">
    <source>
        <dbReference type="ARBA" id="ARBA00023239"/>
    </source>
</evidence>
<dbReference type="PANTHER" id="PTHR43413:SF1">
    <property type="entry name" value="SIROHEME DECARBOXYLASE NIRL SUBUNIT"/>
    <property type="match status" value="1"/>
</dbReference>
<evidence type="ECO:0000256" key="2">
    <source>
        <dbReference type="ARBA" id="ARBA00023444"/>
    </source>
</evidence>
<dbReference type="EC" id="4.1.1.111" evidence="4"/>
<organism evidence="8 9">
    <name type="scientific">Syntrophomonas wolfei</name>
    <dbReference type="NCBI Taxonomy" id="863"/>
    <lineage>
        <taxon>Bacteria</taxon>
        <taxon>Bacillati</taxon>
        <taxon>Bacillota</taxon>
        <taxon>Clostridia</taxon>
        <taxon>Eubacteriales</taxon>
        <taxon>Syntrophomonadaceae</taxon>
        <taxon>Syntrophomonas</taxon>
    </lineage>
</organism>
<dbReference type="InterPro" id="IPR036390">
    <property type="entry name" value="WH_DNA-bd_sf"/>
</dbReference>
<dbReference type="Gene3D" id="3.30.70.3460">
    <property type="match status" value="1"/>
</dbReference>
<dbReference type="Pfam" id="PF22451">
    <property type="entry name" value="NirdL-like_HTH"/>
    <property type="match status" value="1"/>
</dbReference>
<reference evidence="8 9" key="1">
    <citation type="journal article" date="2018" name="Nat. Biotechnol.">
        <title>A standardized bacterial taxonomy based on genome phylogeny substantially revises the tree of life.</title>
        <authorList>
            <person name="Parks D.H."/>
            <person name="Chuvochina M."/>
            <person name="Waite D.W."/>
            <person name="Rinke C."/>
            <person name="Skarshewski A."/>
            <person name="Chaumeil P.A."/>
            <person name="Hugenholtz P."/>
        </authorList>
    </citation>
    <scope>NUCLEOTIDE SEQUENCE [LARGE SCALE GENOMIC DNA]</scope>
    <source>
        <strain evidence="8">UBA10948</strain>
    </source>
</reference>
<dbReference type="PANTHER" id="PTHR43413">
    <property type="entry name" value="TRANSCRIPTIONAL REGULATOR, ASNC FAMILY"/>
    <property type="match status" value="1"/>
</dbReference>
<comment type="pathway">
    <text evidence="2">Porphyrin-containing compound metabolism.</text>
</comment>
<dbReference type="GO" id="GO:0016829">
    <property type="term" value="F:lyase activity"/>
    <property type="evidence" value="ECO:0007669"/>
    <property type="project" value="UniProtKB-KW"/>
</dbReference>
<dbReference type="Pfam" id="PF17805">
    <property type="entry name" value="AsnC_trans_reg2"/>
    <property type="match status" value="1"/>
</dbReference>
<dbReference type="STRING" id="378794.GCA_001570625_02064"/>
<dbReference type="AlphaFoldDB" id="A0A354YZF5"/>
<dbReference type="Proteomes" id="UP000263273">
    <property type="component" value="Unassembled WGS sequence"/>
</dbReference>
<comment type="catalytic activity">
    <reaction evidence="5">
        <text>siroheme + 2 H(+) = 12,18-didecarboxysiroheme + 2 CO2</text>
        <dbReference type="Rhea" id="RHEA:19093"/>
        <dbReference type="ChEBI" id="CHEBI:15378"/>
        <dbReference type="ChEBI" id="CHEBI:16526"/>
        <dbReference type="ChEBI" id="CHEBI:60052"/>
        <dbReference type="ChEBI" id="CHEBI:140497"/>
        <dbReference type="EC" id="4.1.1.111"/>
    </reaction>
</comment>
<comment type="caution">
    <text evidence="8">The sequence shown here is derived from an EMBL/GenBank/DDBJ whole genome shotgun (WGS) entry which is preliminary data.</text>
</comment>
<evidence type="ECO:0000313" key="9">
    <source>
        <dbReference type="Proteomes" id="UP000263273"/>
    </source>
</evidence>
<proteinExistence type="inferred from homology"/>
<dbReference type="InterPro" id="IPR053953">
    <property type="entry name" value="NirdL-like_HTH"/>
</dbReference>